<proteinExistence type="predicted"/>
<dbReference type="AlphaFoldDB" id="A0A2S8FDL2"/>
<evidence type="ECO:0000313" key="2">
    <source>
        <dbReference type="EMBL" id="PQO30014.1"/>
    </source>
</evidence>
<dbReference type="EMBL" id="PUIB01000022">
    <property type="protein sequence ID" value="PQO30014.1"/>
    <property type="molecule type" value="Genomic_DNA"/>
</dbReference>
<reference evidence="2 3" key="1">
    <citation type="submission" date="2018-02" db="EMBL/GenBank/DDBJ databases">
        <title>Comparative genomes isolates from brazilian mangrove.</title>
        <authorList>
            <person name="Araujo J.E."/>
            <person name="Taketani R.G."/>
            <person name="Silva M.C.P."/>
            <person name="Loureco M.V."/>
            <person name="Andreote F.D."/>
        </authorList>
    </citation>
    <scope>NUCLEOTIDE SEQUENCE [LARGE SCALE GENOMIC DNA]</scope>
    <source>
        <strain evidence="2 3">NAP PRIS-MGV</strain>
    </source>
</reference>
<sequence>MNLIRKHWGKLMAIAGGGLLLLIILVAAAPTIVAYGPVRDFLLHQLFNGKEVAVSIDSVSVGWFQSTKIENLQIEQKENKYDVNVPLITNDVSLFQLISQPRQLGNLVIERPAVVVQLPTEKSDLFDQGPVAAPSLDEAEVQSALSRTIDVSVFDASVEVRKPGEGQPWGFQKIAFLAQLRPGKTAEEGPSILIPEATLMEHQQLTQEMCDDLLKFVAPVVTGVTKVDGDVSLSLRDIRVPLADRQQSVGKGTLSIHEVNLTGSPFVQKITDFLGLGPSVEVFTDCTIQFELADRRIYHEGLDFGVGNMRVRTHGFVGLDKSLDLIAEIPVPLAPSSNLAEGVLPNPIIESLRGKTIQIPIVGTLDQPKIDGQRLGTSLMATAESTLRDMLQDENIDLDLRGEDGKIDVEQVMGLTKTLLDSAQREGGLLDQLRERRETAKQEVTDEDQEDAPKEGLLKRLFRRAEKSLNEPLPANETSPPAEVPSGGAIDL</sequence>
<accession>A0A2S8FDL2</accession>
<feature type="compositionally biased region" description="Basic and acidic residues" evidence="1">
    <location>
        <begin position="451"/>
        <end position="469"/>
    </location>
</feature>
<dbReference type="RefSeq" id="WP_105357607.1">
    <property type="nucleotide sequence ID" value="NZ_PUIB01000022.1"/>
</dbReference>
<comment type="caution">
    <text evidence="2">The sequence shown here is derived from an EMBL/GenBank/DDBJ whole genome shotgun (WGS) entry which is preliminary data.</text>
</comment>
<dbReference type="Proteomes" id="UP000239388">
    <property type="component" value="Unassembled WGS sequence"/>
</dbReference>
<name>A0A2S8FDL2_9BACT</name>
<protein>
    <recommendedName>
        <fullName evidence="4">AsmA domain-containing protein</fullName>
    </recommendedName>
</protein>
<evidence type="ECO:0000313" key="3">
    <source>
        <dbReference type="Proteomes" id="UP000239388"/>
    </source>
</evidence>
<organism evidence="2 3">
    <name type="scientific">Blastopirellula marina</name>
    <dbReference type="NCBI Taxonomy" id="124"/>
    <lineage>
        <taxon>Bacteria</taxon>
        <taxon>Pseudomonadati</taxon>
        <taxon>Planctomycetota</taxon>
        <taxon>Planctomycetia</taxon>
        <taxon>Pirellulales</taxon>
        <taxon>Pirellulaceae</taxon>
        <taxon>Blastopirellula</taxon>
    </lineage>
</organism>
<evidence type="ECO:0008006" key="4">
    <source>
        <dbReference type="Google" id="ProtNLM"/>
    </source>
</evidence>
<gene>
    <name evidence="2" type="ORF">C5Y98_22405</name>
</gene>
<dbReference type="OrthoDB" id="244263at2"/>
<feature type="region of interest" description="Disordered" evidence="1">
    <location>
        <begin position="437"/>
        <end position="492"/>
    </location>
</feature>
<evidence type="ECO:0000256" key="1">
    <source>
        <dbReference type="SAM" id="MobiDB-lite"/>
    </source>
</evidence>